<reference evidence="2" key="1">
    <citation type="submission" date="2017-02" db="EMBL/GenBank/DDBJ databases">
        <authorList>
            <person name="Varghese N."/>
            <person name="Submissions S."/>
        </authorList>
    </citation>
    <scope>NUCLEOTIDE SEQUENCE [LARGE SCALE GENOMIC DNA]</scope>
    <source>
        <strain evidence="2">UM2</strain>
    </source>
</reference>
<dbReference type="EMBL" id="FUYM01000001">
    <property type="protein sequence ID" value="SKB30771.1"/>
    <property type="molecule type" value="Genomic_DNA"/>
</dbReference>
<name>A0A1T5A6Z7_9SPHN</name>
<sequence length="75" mass="8258">MTAKDAPRIALSAVIVAYFGWALLNHYSEGLEETLKNIVMLAVGFWLGSSKGSADNGSRMEKMLDVVRANQEEKQ</sequence>
<dbReference type="OrthoDB" id="7579850at2"/>
<evidence type="ECO:0000313" key="2">
    <source>
        <dbReference type="Proteomes" id="UP000189818"/>
    </source>
</evidence>
<dbReference type="Proteomes" id="UP000189818">
    <property type="component" value="Unassembled WGS sequence"/>
</dbReference>
<protein>
    <recommendedName>
        <fullName evidence="3">Holin</fullName>
    </recommendedName>
</protein>
<dbReference type="AlphaFoldDB" id="A0A1T5A6Z7"/>
<evidence type="ECO:0008006" key="3">
    <source>
        <dbReference type="Google" id="ProtNLM"/>
    </source>
</evidence>
<accession>A0A1T5A6Z7</accession>
<proteinExistence type="predicted"/>
<dbReference type="STRING" id="439228.SAMN06295920_101659"/>
<keyword evidence="2" id="KW-1185">Reference proteome</keyword>
<dbReference type="RefSeq" id="WP_079646575.1">
    <property type="nucleotide sequence ID" value="NZ_FUYM01000001.1"/>
</dbReference>
<evidence type="ECO:0000313" key="1">
    <source>
        <dbReference type="EMBL" id="SKB30771.1"/>
    </source>
</evidence>
<gene>
    <name evidence="1" type="ORF">SAMN06295920_101659</name>
</gene>
<organism evidence="1 2">
    <name type="scientific">Rhizorhabdus histidinilytica</name>
    <dbReference type="NCBI Taxonomy" id="439228"/>
    <lineage>
        <taxon>Bacteria</taxon>
        <taxon>Pseudomonadati</taxon>
        <taxon>Pseudomonadota</taxon>
        <taxon>Alphaproteobacteria</taxon>
        <taxon>Sphingomonadales</taxon>
        <taxon>Sphingomonadaceae</taxon>
        <taxon>Rhizorhabdus</taxon>
    </lineage>
</organism>